<accession>A0A653E8X5</accession>
<protein>
    <submittedName>
        <fullName evidence="1">Uncharacterized protein</fullName>
    </submittedName>
</protein>
<evidence type="ECO:0000313" key="1">
    <source>
        <dbReference type="EMBL" id="VEV99261.1"/>
    </source>
</evidence>
<dbReference type="RefSeq" id="WP_150549398.1">
    <property type="nucleotide sequence ID" value="NZ_LR215729.2"/>
</dbReference>
<dbReference type="AlphaFoldDB" id="A0A653E8X5"/>
<sequence>MQQLYAEIKKSSEYAHQADWCRSQGYGYPFKVRIEADPCGYVIKGGVGGQYRLADVNLFVLEGGAKIRVR</sequence>
<reference evidence="1" key="1">
    <citation type="submission" date="2019-02" db="EMBL/GenBank/DDBJ databases">
        <authorList>
            <consortium name="Genoscope - CEA"/>
            <person name="William W."/>
        </authorList>
    </citation>
    <scope>NUCLEOTIDE SEQUENCE [LARGE SCALE GENOMIC DNA]</scope>
    <source>
        <strain evidence="1">YSy11</strain>
    </source>
</reference>
<organism evidence="1">
    <name type="scientific">Pseudomonas marincola</name>
    <dbReference type="NCBI Taxonomy" id="437900"/>
    <lineage>
        <taxon>Bacteria</taxon>
        <taxon>Pseudomonadati</taxon>
        <taxon>Pseudomonadota</taxon>
        <taxon>Gammaproteobacteria</taxon>
        <taxon>Pseudomonadales</taxon>
        <taxon>Pseudomonadaceae</taxon>
        <taxon>Pseudomonas</taxon>
    </lineage>
</organism>
<gene>
    <name evidence="1" type="ORF">PMYSY11_4218</name>
</gene>
<proteinExistence type="predicted"/>
<name>A0A653E8X5_9PSED</name>
<dbReference type="EMBL" id="LR215729">
    <property type="protein sequence ID" value="VEV99261.1"/>
    <property type="molecule type" value="Genomic_DNA"/>
</dbReference>